<evidence type="ECO:0000313" key="3">
    <source>
        <dbReference type="Proteomes" id="UP000501690"/>
    </source>
</evidence>
<evidence type="ECO:0000256" key="1">
    <source>
        <dbReference type="SAM" id="MobiDB-lite"/>
    </source>
</evidence>
<dbReference type="AlphaFoldDB" id="A0A4D6N822"/>
<accession>A0A4D6N822</accession>
<evidence type="ECO:0000313" key="2">
    <source>
        <dbReference type="EMBL" id="QCE09980.1"/>
    </source>
</evidence>
<gene>
    <name evidence="2" type="ORF">DEO72_LG10g1203</name>
</gene>
<sequence length="122" mass="13843">MLTSTRLMIIAKEQTTHNHINKQRDRHSVVVLRKRLNVGYMRHHHEAFVELRPDLEAPPRYPRGITPCERNPSLKLPALAWVRLRQGARRGLAQASPTRSGETALAQASGLRLGEPSKQRGE</sequence>
<feature type="region of interest" description="Disordered" evidence="1">
    <location>
        <begin position="91"/>
        <end position="122"/>
    </location>
</feature>
<organism evidence="2 3">
    <name type="scientific">Vigna unguiculata</name>
    <name type="common">Cowpea</name>
    <dbReference type="NCBI Taxonomy" id="3917"/>
    <lineage>
        <taxon>Eukaryota</taxon>
        <taxon>Viridiplantae</taxon>
        <taxon>Streptophyta</taxon>
        <taxon>Embryophyta</taxon>
        <taxon>Tracheophyta</taxon>
        <taxon>Spermatophyta</taxon>
        <taxon>Magnoliopsida</taxon>
        <taxon>eudicotyledons</taxon>
        <taxon>Gunneridae</taxon>
        <taxon>Pentapetalae</taxon>
        <taxon>rosids</taxon>
        <taxon>fabids</taxon>
        <taxon>Fabales</taxon>
        <taxon>Fabaceae</taxon>
        <taxon>Papilionoideae</taxon>
        <taxon>50 kb inversion clade</taxon>
        <taxon>NPAAA clade</taxon>
        <taxon>indigoferoid/millettioid clade</taxon>
        <taxon>Phaseoleae</taxon>
        <taxon>Vigna</taxon>
    </lineage>
</organism>
<keyword evidence="3" id="KW-1185">Reference proteome</keyword>
<protein>
    <submittedName>
        <fullName evidence="2">Uncharacterized protein</fullName>
    </submittedName>
</protein>
<name>A0A4D6N822_VIGUN</name>
<dbReference type="Proteomes" id="UP000501690">
    <property type="component" value="Linkage Group LG10"/>
</dbReference>
<proteinExistence type="predicted"/>
<dbReference type="EMBL" id="CP039354">
    <property type="protein sequence ID" value="QCE09980.1"/>
    <property type="molecule type" value="Genomic_DNA"/>
</dbReference>
<reference evidence="2 3" key="1">
    <citation type="submission" date="2019-04" db="EMBL/GenBank/DDBJ databases">
        <title>An improved genome assembly and genetic linkage map for asparagus bean, Vigna unguiculata ssp. sesquipedialis.</title>
        <authorList>
            <person name="Xia Q."/>
            <person name="Zhang R."/>
            <person name="Dong Y."/>
        </authorList>
    </citation>
    <scope>NUCLEOTIDE SEQUENCE [LARGE SCALE GENOMIC DNA]</scope>
    <source>
        <tissue evidence="2">Leaf</tissue>
    </source>
</reference>